<dbReference type="PANTHER" id="PTHR28658">
    <property type="entry name" value="TRANSMEMBRANE PROTEIN 180"/>
    <property type="match status" value="1"/>
</dbReference>
<feature type="transmembrane region" description="Helical" evidence="1">
    <location>
        <begin position="247"/>
        <end position="270"/>
    </location>
</feature>
<sequence length="377" mass="42619">MVKYYFKDLSDSWMRNRRKVIVYLSPFLCASFLLLWFPWTNHTSHSFLTGLHLIVALFLYDAFYSCINVAWGALFAESTHDPITRVTAIKYSQFAILMSVNIISITEKLSHSLEETDGIMIERAALVPNDEHAKIRSALSMALQVLKRLDFVVLVLTNFLHNCRSVSHLNFAAMAVKVLIPEETLPNGSWSKSFFFGACTVLPQVLIIGSGSFISKRGVYRVIMTSFILSIVSAIIFSIFAGNRPLLVMLFMFFDSVLVHSIAPLFQILIAEFVDDDAKRLSRSKPISSLIFSLNALLVKPAQSITPVIVLFILGERYTNALQAYDSAKFEEMEHEKTTMWSIVCSTPLLLATAQCFILRFYSLKNAHLSTRLSRNI</sequence>
<evidence type="ECO:0000313" key="2">
    <source>
        <dbReference type="EMBL" id="VDK46841.1"/>
    </source>
</evidence>
<keyword evidence="1" id="KW-0812">Transmembrane</keyword>
<accession>A0A0M3JWR7</accession>
<evidence type="ECO:0000256" key="1">
    <source>
        <dbReference type="SAM" id="Phobius"/>
    </source>
</evidence>
<protein>
    <submittedName>
        <fullName evidence="4">Transmembrane protein 180</fullName>
    </submittedName>
</protein>
<feature type="transmembrane region" description="Helical" evidence="1">
    <location>
        <begin position="20"/>
        <end position="39"/>
    </location>
</feature>
<dbReference type="Proteomes" id="UP000267096">
    <property type="component" value="Unassembled WGS sequence"/>
</dbReference>
<gene>
    <name evidence="2" type="ORF">ASIM_LOCUS12212</name>
</gene>
<evidence type="ECO:0000313" key="3">
    <source>
        <dbReference type="Proteomes" id="UP000267096"/>
    </source>
</evidence>
<keyword evidence="3" id="KW-1185">Reference proteome</keyword>
<dbReference type="Pfam" id="PF13347">
    <property type="entry name" value="MFS_2"/>
    <property type="match status" value="1"/>
</dbReference>
<feature type="transmembrane region" description="Helical" evidence="1">
    <location>
        <begin position="51"/>
        <end position="76"/>
    </location>
</feature>
<proteinExistence type="predicted"/>
<dbReference type="InterPro" id="IPR036259">
    <property type="entry name" value="MFS_trans_sf"/>
</dbReference>
<dbReference type="PANTHER" id="PTHR28658:SF1">
    <property type="entry name" value="MAJOR FACILITATOR SUPERFAMILY DOMAIN CONTAINING 13B"/>
    <property type="match status" value="1"/>
</dbReference>
<dbReference type="InterPro" id="IPR040035">
    <property type="entry name" value="TMEM180"/>
</dbReference>
<evidence type="ECO:0000313" key="4">
    <source>
        <dbReference type="WBParaSite" id="ASIM_0001274601-mRNA-1"/>
    </source>
</evidence>
<dbReference type="AlphaFoldDB" id="A0A0M3JWR7"/>
<dbReference type="EMBL" id="UYRR01031153">
    <property type="protein sequence ID" value="VDK46841.1"/>
    <property type="molecule type" value="Genomic_DNA"/>
</dbReference>
<keyword evidence="1" id="KW-1133">Transmembrane helix</keyword>
<dbReference type="OrthoDB" id="189226at2759"/>
<feature type="transmembrane region" description="Helical" evidence="1">
    <location>
        <begin position="194"/>
        <end position="215"/>
    </location>
</feature>
<name>A0A0M3JWR7_ANISI</name>
<dbReference type="WBParaSite" id="ASIM_0001274601-mRNA-1">
    <property type="protein sequence ID" value="ASIM_0001274601-mRNA-1"/>
    <property type="gene ID" value="ASIM_0001274601"/>
</dbReference>
<organism evidence="4">
    <name type="scientific">Anisakis simplex</name>
    <name type="common">Herring worm</name>
    <dbReference type="NCBI Taxonomy" id="6269"/>
    <lineage>
        <taxon>Eukaryota</taxon>
        <taxon>Metazoa</taxon>
        <taxon>Ecdysozoa</taxon>
        <taxon>Nematoda</taxon>
        <taxon>Chromadorea</taxon>
        <taxon>Rhabditida</taxon>
        <taxon>Spirurina</taxon>
        <taxon>Ascaridomorpha</taxon>
        <taxon>Ascaridoidea</taxon>
        <taxon>Anisakidae</taxon>
        <taxon>Anisakis</taxon>
        <taxon>Anisakis simplex complex</taxon>
    </lineage>
</organism>
<reference evidence="4" key="1">
    <citation type="submission" date="2017-02" db="UniProtKB">
        <authorList>
            <consortium name="WormBaseParasite"/>
        </authorList>
    </citation>
    <scope>IDENTIFICATION</scope>
</reference>
<feature type="transmembrane region" description="Helical" evidence="1">
    <location>
        <begin position="222"/>
        <end position="241"/>
    </location>
</feature>
<dbReference type="SUPFAM" id="SSF103473">
    <property type="entry name" value="MFS general substrate transporter"/>
    <property type="match status" value="1"/>
</dbReference>
<feature type="transmembrane region" description="Helical" evidence="1">
    <location>
        <begin position="340"/>
        <end position="362"/>
    </location>
</feature>
<reference evidence="2 3" key="2">
    <citation type="submission" date="2018-11" db="EMBL/GenBank/DDBJ databases">
        <authorList>
            <consortium name="Pathogen Informatics"/>
        </authorList>
    </citation>
    <scope>NUCLEOTIDE SEQUENCE [LARGE SCALE GENOMIC DNA]</scope>
</reference>
<keyword evidence="1" id="KW-0472">Membrane</keyword>